<gene>
    <name evidence="1" type="ORF">METZ01_LOCUS179132</name>
</gene>
<dbReference type="AlphaFoldDB" id="A0A382CJ90"/>
<reference evidence="1" key="1">
    <citation type="submission" date="2018-05" db="EMBL/GenBank/DDBJ databases">
        <authorList>
            <person name="Lanie J.A."/>
            <person name="Ng W.-L."/>
            <person name="Kazmierczak K.M."/>
            <person name="Andrzejewski T.M."/>
            <person name="Davidsen T.M."/>
            <person name="Wayne K.J."/>
            <person name="Tettelin H."/>
            <person name="Glass J.I."/>
            <person name="Rusch D."/>
            <person name="Podicherti R."/>
            <person name="Tsui H.-C.T."/>
            <person name="Winkler M.E."/>
        </authorList>
    </citation>
    <scope>NUCLEOTIDE SEQUENCE</scope>
</reference>
<sequence length="23" mass="2563">MRVSRSECIGVQLIKSLANSEIE</sequence>
<proteinExistence type="predicted"/>
<evidence type="ECO:0000313" key="1">
    <source>
        <dbReference type="EMBL" id="SVB26278.1"/>
    </source>
</evidence>
<protein>
    <submittedName>
        <fullName evidence="1">Uncharacterized protein</fullName>
    </submittedName>
</protein>
<dbReference type="EMBL" id="UINC01034828">
    <property type="protein sequence ID" value="SVB26278.1"/>
    <property type="molecule type" value="Genomic_DNA"/>
</dbReference>
<name>A0A382CJ90_9ZZZZ</name>
<organism evidence="1">
    <name type="scientific">marine metagenome</name>
    <dbReference type="NCBI Taxonomy" id="408172"/>
    <lineage>
        <taxon>unclassified sequences</taxon>
        <taxon>metagenomes</taxon>
        <taxon>ecological metagenomes</taxon>
    </lineage>
</organism>
<accession>A0A382CJ90</accession>
<feature type="non-terminal residue" evidence="1">
    <location>
        <position position="23"/>
    </location>
</feature>